<evidence type="ECO:0000256" key="6">
    <source>
        <dbReference type="PROSITE-ProRule" id="PRU10141"/>
    </source>
</evidence>
<feature type="binding site" evidence="6">
    <location>
        <position position="43"/>
    </location>
    <ligand>
        <name>ATP</name>
        <dbReference type="ChEBI" id="CHEBI:30616"/>
    </ligand>
</feature>
<keyword evidence="8" id="KW-1133">Transmembrane helix</keyword>
<dbReference type="Pfam" id="PF00069">
    <property type="entry name" value="Pkinase"/>
    <property type="match status" value="1"/>
</dbReference>
<dbReference type="Gene3D" id="1.10.510.10">
    <property type="entry name" value="Transferase(Phosphotransferase) domain 1"/>
    <property type="match status" value="1"/>
</dbReference>
<evidence type="ECO:0000256" key="3">
    <source>
        <dbReference type="ARBA" id="ARBA00022741"/>
    </source>
</evidence>
<evidence type="ECO:0000256" key="2">
    <source>
        <dbReference type="ARBA" id="ARBA00022679"/>
    </source>
</evidence>
<feature type="compositionally biased region" description="Polar residues" evidence="7">
    <location>
        <begin position="315"/>
        <end position="337"/>
    </location>
</feature>
<dbReference type="RefSeq" id="WP_220198995.1">
    <property type="nucleotide sequence ID" value="NZ_BNJF01000006.1"/>
</dbReference>
<dbReference type="PANTHER" id="PTHR43289">
    <property type="entry name" value="MITOGEN-ACTIVATED PROTEIN KINASE KINASE KINASE 20-RELATED"/>
    <property type="match status" value="1"/>
</dbReference>
<dbReference type="InterPro" id="IPR008271">
    <property type="entry name" value="Ser/Thr_kinase_AS"/>
</dbReference>
<accession>A0A8J3I5H0</accession>
<keyword evidence="2" id="KW-0808">Transferase</keyword>
<feature type="domain" description="Protein kinase" evidence="9">
    <location>
        <begin position="14"/>
        <end position="270"/>
    </location>
</feature>
<dbReference type="EC" id="2.7.11.1" evidence="1"/>
<reference evidence="10" key="1">
    <citation type="submission" date="2020-10" db="EMBL/GenBank/DDBJ databases">
        <title>Taxonomic study of unclassified bacteria belonging to the class Ktedonobacteria.</title>
        <authorList>
            <person name="Yabe S."/>
            <person name="Wang C.M."/>
            <person name="Zheng Y."/>
            <person name="Sakai Y."/>
            <person name="Cavaletti L."/>
            <person name="Monciardini P."/>
            <person name="Donadio S."/>
        </authorList>
    </citation>
    <scope>NUCLEOTIDE SEQUENCE</scope>
    <source>
        <strain evidence="10">SOSP1-1</strain>
    </source>
</reference>
<evidence type="ECO:0000256" key="7">
    <source>
        <dbReference type="SAM" id="MobiDB-lite"/>
    </source>
</evidence>
<keyword evidence="8" id="KW-0812">Transmembrane</keyword>
<dbReference type="SMART" id="SM00220">
    <property type="entry name" value="S_TKc"/>
    <property type="match status" value="1"/>
</dbReference>
<protein>
    <recommendedName>
        <fullName evidence="1">non-specific serine/threonine protein kinase</fullName>
        <ecNumber evidence="1">2.7.11.1</ecNumber>
    </recommendedName>
</protein>
<dbReference type="EMBL" id="BNJF01000006">
    <property type="protein sequence ID" value="GHO49919.1"/>
    <property type="molecule type" value="Genomic_DNA"/>
</dbReference>
<dbReference type="GO" id="GO:0004674">
    <property type="term" value="F:protein serine/threonine kinase activity"/>
    <property type="evidence" value="ECO:0007669"/>
    <property type="project" value="UniProtKB-EC"/>
</dbReference>
<evidence type="ECO:0000256" key="5">
    <source>
        <dbReference type="ARBA" id="ARBA00022840"/>
    </source>
</evidence>
<gene>
    <name evidence="10" type="ORF">KSX_80820</name>
</gene>
<keyword evidence="4" id="KW-0418">Kinase</keyword>
<evidence type="ECO:0000256" key="1">
    <source>
        <dbReference type="ARBA" id="ARBA00012513"/>
    </source>
</evidence>
<keyword evidence="5 6" id="KW-0067">ATP-binding</keyword>
<sequence length="486" mass="53447">MVEHHRIGQQFGNYRLERLLGRGGFAEVYIGIHLRLQRPAAIKILHTHLSEQESAAFQREAQIIAGLNHPHIVRVLDFDVQQGIPFLVMDYLPHGTLRQRHPRGERVPLPTVLSYVKEVAQALQYAHEHRLIHRDVKPENMLIGQRGEIVLSDFGIAAIAHNTTSRTAQEAVGTAPYMAPEQIQAQARAASDQYALGVVVYEWLAGERPFEGSFTEIFAKHLMVPPPPLHVKLPTLPKAVEQVIFRVLAKEPGERFSDITAFATALQEAIEDGADRETGDKEAIVSHNPPMPHALLPTTMLKTPSIQTPSVLNTEAVSSSGPTHIQGVHSTRVSVQPSKERPIEAVPEEKKPQSRKVLRRNVIIGAGIGIVAAGAGTAWWFLSPYSLDALIYRGHSWSVTAVAWSPDGKHIASATDAINGIHVWDAATSYHLFTYTGHSKTTDADPPLTSIAWSPDGKRIASGDDKTVHVWDAADGGHPFIYQQEG</sequence>
<dbReference type="InterPro" id="IPR015943">
    <property type="entry name" value="WD40/YVTN_repeat-like_dom_sf"/>
</dbReference>
<comment type="caution">
    <text evidence="10">The sequence shown here is derived from an EMBL/GenBank/DDBJ whole genome shotgun (WGS) entry which is preliminary data.</text>
</comment>
<dbReference type="Proteomes" id="UP000612362">
    <property type="component" value="Unassembled WGS sequence"/>
</dbReference>
<keyword evidence="3 6" id="KW-0547">Nucleotide-binding</keyword>
<keyword evidence="8" id="KW-0472">Membrane</keyword>
<organism evidence="10 11">
    <name type="scientific">Ktedonospora formicarum</name>
    <dbReference type="NCBI Taxonomy" id="2778364"/>
    <lineage>
        <taxon>Bacteria</taxon>
        <taxon>Bacillati</taxon>
        <taxon>Chloroflexota</taxon>
        <taxon>Ktedonobacteria</taxon>
        <taxon>Ktedonobacterales</taxon>
        <taxon>Ktedonobacteraceae</taxon>
        <taxon>Ktedonospora</taxon>
    </lineage>
</organism>
<feature type="region of interest" description="Disordered" evidence="7">
    <location>
        <begin position="315"/>
        <end position="352"/>
    </location>
</feature>
<dbReference type="InterPro" id="IPR001680">
    <property type="entry name" value="WD40_rpt"/>
</dbReference>
<dbReference type="InterPro" id="IPR000719">
    <property type="entry name" value="Prot_kinase_dom"/>
</dbReference>
<evidence type="ECO:0000313" key="11">
    <source>
        <dbReference type="Proteomes" id="UP000612362"/>
    </source>
</evidence>
<dbReference type="PROSITE" id="PS00108">
    <property type="entry name" value="PROTEIN_KINASE_ST"/>
    <property type="match status" value="1"/>
</dbReference>
<dbReference type="SUPFAM" id="SSF56112">
    <property type="entry name" value="Protein kinase-like (PK-like)"/>
    <property type="match status" value="1"/>
</dbReference>
<dbReference type="SUPFAM" id="SSF50969">
    <property type="entry name" value="YVTN repeat-like/Quinoprotein amine dehydrogenase"/>
    <property type="match status" value="1"/>
</dbReference>
<dbReference type="PROSITE" id="PS00107">
    <property type="entry name" value="PROTEIN_KINASE_ATP"/>
    <property type="match status" value="1"/>
</dbReference>
<dbReference type="Gene3D" id="3.30.200.20">
    <property type="entry name" value="Phosphorylase Kinase, domain 1"/>
    <property type="match status" value="1"/>
</dbReference>
<evidence type="ECO:0000313" key="10">
    <source>
        <dbReference type="EMBL" id="GHO49919.1"/>
    </source>
</evidence>
<proteinExistence type="predicted"/>
<name>A0A8J3I5H0_9CHLR</name>
<evidence type="ECO:0000256" key="8">
    <source>
        <dbReference type="SAM" id="Phobius"/>
    </source>
</evidence>
<feature type="transmembrane region" description="Helical" evidence="8">
    <location>
        <begin position="362"/>
        <end position="382"/>
    </location>
</feature>
<feature type="compositionally biased region" description="Basic and acidic residues" evidence="7">
    <location>
        <begin position="338"/>
        <end position="352"/>
    </location>
</feature>
<dbReference type="Gene3D" id="2.130.10.10">
    <property type="entry name" value="YVTN repeat-like/Quinoprotein amine dehydrogenase"/>
    <property type="match status" value="1"/>
</dbReference>
<dbReference type="InterPro" id="IPR017441">
    <property type="entry name" value="Protein_kinase_ATP_BS"/>
</dbReference>
<dbReference type="PROSITE" id="PS50011">
    <property type="entry name" value="PROTEIN_KINASE_DOM"/>
    <property type="match status" value="1"/>
</dbReference>
<dbReference type="SMART" id="SM00320">
    <property type="entry name" value="WD40"/>
    <property type="match status" value="2"/>
</dbReference>
<evidence type="ECO:0000259" key="9">
    <source>
        <dbReference type="PROSITE" id="PS50011"/>
    </source>
</evidence>
<dbReference type="CDD" id="cd14014">
    <property type="entry name" value="STKc_PknB_like"/>
    <property type="match status" value="1"/>
</dbReference>
<dbReference type="InterPro" id="IPR011009">
    <property type="entry name" value="Kinase-like_dom_sf"/>
</dbReference>
<dbReference type="GO" id="GO:0005524">
    <property type="term" value="F:ATP binding"/>
    <property type="evidence" value="ECO:0007669"/>
    <property type="project" value="UniProtKB-UniRule"/>
</dbReference>
<dbReference type="InterPro" id="IPR011044">
    <property type="entry name" value="Quino_amine_DH_bsu"/>
</dbReference>
<dbReference type="AlphaFoldDB" id="A0A8J3I5H0"/>
<evidence type="ECO:0000256" key="4">
    <source>
        <dbReference type="ARBA" id="ARBA00022777"/>
    </source>
</evidence>
<keyword evidence="11" id="KW-1185">Reference proteome</keyword>
<dbReference type="Pfam" id="PF00400">
    <property type="entry name" value="WD40"/>
    <property type="match status" value="2"/>
</dbReference>
<dbReference type="PANTHER" id="PTHR43289:SF6">
    <property type="entry name" value="SERINE_THREONINE-PROTEIN KINASE NEKL-3"/>
    <property type="match status" value="1"/>
</dbReference>